<feature type="transmembrane region" description="Helical" evidence="8">
    <location>
        <begin position="166"/>
        <end position="194"/>
    </location>
</feature>
<dbReference type="PROSITE" id="PS50990">
    <property type="entry name" value="PEPTIDASE_C39"/>
    <property type="match status" value="1"/>
</dbReference>
<keyword evidence="3" id="KW-0547">Nucleotide-binding</keyword>
<dbReference type="SUPFAM" id="SSF52540">
    <property type="entry name" value="P-loop containing nucleoside triphosphate hydrolases"/>
    <property type="match status" value="1"/>
</dbReference>
<gene>
    <name evidence="12" type="ORF">PQG43_11985</name>
</gene>
<evidence type="ECO:0000256" key="7">
    <source>
        <dbReference type="ARBA" id="ARBA00023136"/>
    </source>
</evidence>
<dbReference type="PROSITE" id="PS00211">
    <property type="entry name" value="ABC_TRANSPORTER_1"/>
    <property type="match status" value="1"/>
</dbReference>
<keyword evidence="6 8" id="KW-1133">Transmembrane helix</keyword>
<keyword evidence="5" id="KW-0067">ATP-binding</keyword>
<dbReference type="InterPro" id="IPR011527">
    <property type="entry name" value="ABC1_TM_dom"/>
</dbReference>
<dbReference type="SMART" id="SM00382">
    <property type="entry name" value="AAA"/>
    <property type="match status" value="1"/>
</dbReference>
<comment type="caution">
    <text evidence="12">The sequence shown here is derived from an EMBL/GenBank/DDBJ whole genome shotgun (WGS) entry which is preliminary data.</text>
</comment>
<name>A0ABT6BM73_9BACT</name>
<feature type="domain" description="Peptidase C39" evidence="11">
    <location>
        <begin position="9"/>
        <end position="137"/>
    </location>
</feature>
<evidence type="ECO:0000256" key="4">
    <source>
        <dbReference type="ARBA" id="ARBA00022801"/>
    </source>
</evidence>
<dbReference type="Gene3D" id="1.20.1560.10">
    <property type="entry name" value="ABC transporter type 1, transmembrane domain"/>
    <property type="match status" value="1"/>
</dbReference>
<dbReference type="InterPro" id="IPR005074">
    <property type="entry name" value="Peptidase_C39"/>
</dbReference>
<keyword evidence="7 8" id="KW-0472">Membrane</keyword>
<dbReference type="InterPro" id="IPR036640">
    <property type="entry name" value="ABC1_TM_sf"/>
</dbReference>
<evidence type="ECO:0000259" key="10">
    <source>
        <dbReference type="PROSITE" id="PS50929"/>
    </source>
</evidence>
<accession>A0ABT6BM73</accession>
<dbReference type="RefSeq" id="WP_276344802.1">
    <property type="nucleotide sequence ID" value="NZ_JARJOW010000008.1"/>
</dbReference>
<dbReference type="Pfam" id="PF00005">
    <property type="entry name" value="ABC_tran"/>
    <property type="match status" value="1"/>
</dbReference>
<keyword evidence="4" id="KW-0378">Hydrolase</keyword>
<dbReference type="Pfam" id="PF00664">
    <property type="entry name" value="ABC_membrane"/>
    <property type="match status" value="1"/>
</dbReference>
<feature type="transmembrane region" description="Helical" evidence="8">
    <location>
        <begin position="279"/>
        <end position="302"/>
    </location>
</feature>
<keyword evidence="2 8" id="KW-0812">Transmembrane</keyword>
<evidence type="ECO:0000259" key="11">
    <source>
        <dbReference type="PROSITE" id="PS50990"/>
    </source>
</evidence>
<dbReference type="CDD" id="cd18570">
    <property type="entry name" value="ABC_6TM_PCAT1_LagD_like"/>
    <property type="match status" value="1"/>
</dbReference>
<evidence type="ECO:0000256" key="8">
    <source>
        <dbReference type="SAM" id="Phobius"/>
    </source>
</evidence>
<evidence type="ECO:0000256" key="2">
    <source>
        <dbReference type="ARBA" id="ARBA00022692"/>
    </source>
</evidence>
<feature type="transmembrane region" description="Helical" evidence="8">
    <location>
        <begin position="206"/>
        <end position="223"/>
    </location>
</feature>
<dbReference type="InterPro" id="IPR039421">
    <property type="entry name" value="Type_1_exporter"/>
</dbReference>
<dbReference type="InterPro" id="IPR027417">
    <property type="entry name" value="P-loop_NTPase"/>
</dbReference>
<feature type="transmembrane region" description="Helical" evidence="8">
    <location>
        <begin position="308"/>
        <end position="326"/>
    </location>
</feature>
<reference evidence="12 13" key="1">
    <citation type="submission" date="2023-03" db="EMBL/GenBank/DDBJ databases">
        <title>Genome sequencing of Aquirufa.</title>
        <authorList>
            <person name="Pitt A."/>
            <person name="Hahn M.W."/>
        </authorList>
    </citation>
    <scope>NUCLEOTIDE SEQUENCE [LARGE SCALE GENOMIC DNA]</scope>
    <source>
        <strain evidence="12 13">WAEICH-18A</strain>
    </source>
</reference>
<evidence type="ECO:0000313" key="13">
    <source>
        <dbReference type="Proteomes" id="UP001321344"/>
    </source>
</evidence>
<dbReference type="Gene3D" id="3.40.50.300">
    <property type="entry name" value="P-loop containing nucleotide triphosphate hydrolases"/>
    <property type="match status" value="1"/>
</dbReference>
<evidence type="ECO:0000256" key="6">
    <source>
        <dbReference type="ARBA" id="ARBA00022989"/>
    </source>
</evidence>
<sequence length="700" mass="80575">MKKPLIIKQQGQSDCGVSCLLSIIRYYGGNSSFEYLRRISGTTLYGTSLLGLKQAAQRMNLDAEAFEVEDFSVFNKEAIFPCILHINTEGNLEHFIICFRGPSSESNHYTIGDPANGIEFWTEGKLLLHWKSKTLLSLMPNKDFKLAKPASFTKIKWLIFKLRNDFSLLIIASILGIIVSILGISTAIFIQNLLDQILPKNQFQKLLWGLPLLTTIFLARNIIEYLRGKFLNKQALEFNIRIFDEFYFKLLHLPNQFFKSRKTGEIITRINDTRRIQETISYIFGNVIIDFFVILTSIGFIFFYSKDIGLVVLISIPLFVYLTLTFSKKIIKSQKEVFNSYSLSESHFIDAITGIHIVKAFNRENYFLSIAKKIYSNFQNKVFFFNSISNRYKFFGEFSNSIFISLVLVICIFYVLKKQILIGEMMAIITIATNLISAISRTIVSNIRFQEASVTIERMFEFTKLEFENCNFEEIERIQTFNTIIVKEVSFSFPGKTSLFAMLNFEIKKGELTIIFGKIGSGKSILLQILQKVYEYDSGSILVGGLELNQIDLSYWRKHIGIVSQDVKIFNTTILENIILDDALEEREKVINFCNKWGFSQFIDEMPNSYMTIVGENGIQLSGGQKQLIELIRALFRMPDILLLDEPTSSMDEITEKFVFEVLEKFKCEMAILMVSHRKSSFTNADKIFELKTKSLVQIK</sequence>
<dbReference type="PANTHER" id="PTHR43394:SF1">
    <property type="entry name" value="ATP-BINDING CASSETTE SUB-FAMILY B MEMBER 10, MITOCHONDRIAL"/>
    <property type="match status" value="1"/>
</dbReference>
<evidence type="ECO:0000259" key="9">
    <source>
        <dbReference type="PROSITE" id="PS50893"/>
    </source>
</evidence>
<proteinExistence type="predicted"/>
<feature type="domain" description="ABC transporter" evidence="9">
    <location>
        <begin position="484"/>
        <end position="699"/>
    </location>
</feature>
<dbReference type="Proteomes" id="UP001321344">
    <property type="component" value="Unassembled WGS sequence"/>
</dbReference>
<dbReference type="InterPro" id="IPR003593">
    <property type="entry name" value="AAA+_ATPase"/>
</dbReference>
<dbReference type="SUPFAM" id="SSF90123">
    <property type="entry name" value="ABC transporter transmembrane region"/>
    <property type="match status" value="1"/>
</dbReference>
<dbReference type="PROSITE" id="PS50929">
    <property type="entry name" value="ABC_TM1F"/>
    <property type="match status" value="1"/>
</dbReference>
<evidence type="ECO:0000256" key="5">
    <source>
        <dbReference type="ARBA" id="ARBA00022840"/>
    </source>
</evidence>
<dbReference type="InterPro" id="IPR003439">
    <property type="entry name" value="ABC_transporter-like_ATP-bd"/>
</dbReference>
<keyword evidence="13" id="KW-1185">Reference proteome</keyword>
<feature type="transmembrane region" description="Helical" evidence="8">
    <location>
        <begin position="394"/>
        <end position="415"/>
    </location>
</feature>
<comment type="subcellular location">
    <subcellularLocation>
        <location evidence="1">Cell membrane</location>
        <topology evidence="1">Multi-pass membrane protein</topology>
    </subcellularLocation>
</comment>
<dbReference type="InterPro" id="IPR017871">
    <property type="entry name" value="ABC_transporter-like_CS"/>
</dbReference>
<dbReference type="PROSITE" id="PS50893">
    <property type="entry name" value="ABC_TRANSPORTER_2"/>
    <property type="match status" value="1"/>
</dbReference>
<evidence type="ECO:0000313" key="12">
    <source>
        <dbReference type="EMBL" id="MDF5691584.1"/>
    </source>
</evidence>
<dbReference type="PANTHER" id="PTHR43394">
    <property type="entry name" value="ATP-DEPENDENT PERMEASE MDL1, MITOCHONDRIAL"/>
    <property type="match status" value="1"/>
</dbReference>
<dbReference type="EMBL" id="JARJOW010000008">
    <property type="protein sequence ID" value="MDF5691584.1"/>
    <property type="molecule type" value="Genomic_DNA"/>
</dbReference>
<organism evidence="12 13">
    <name type="scientific">Aquirufa aurantiipilula</name>
    <dbReference type="NCBI Taxonomy" id="2696561"/>
    <lineage>
        <taxon>Bacteria</taxon>
        <taxon>Pseudomonadati</taxon>
        <taxon>Bacteroidota</taxon>
        <taxon>Cytophagia</taxon>
        <taxon>Cytophagales</taxon>
        <taxon>Flectobacillaceae</taxon>
        <taxon>Aquirufa</taxon>
    </lineage>
</organism>
<dbReference type="Gene3D" id="3.90.70.10">
    <property type="entry name" value="Cysteine proteinases"/>
    <property type="match status" value="1"/>
</dbReference>
<protein>
    <submittedName>
        <fullName evidence="12">Peptidase domain-containing ABC transporter</fullName>
    </submittedName>
</protein>
<evidence type="ECO:0000256" key="1">
    <source>
        <dbReference type="ARBA" id="ARBA00004651"/>
    </source>
</evidence>
<dbReference type="Pfam" id="PF03412">
    <property type="entry name" value="Peptidase_C39"/>
    <property type="match status" value="1"/>
</dbReference>
<evidence type="ECO:0000256" key="3">
    <source>
        <dbReference type="ARBA" id="ARBA00022741"/>
    </source>
</evidence>
<feature type="domain" description="ABC transmembrane type-1" evidence="10">
    <location>
        <begin position="170"/>
        <end position="451"/>
    </location>
</feature>